<dbReference type="SMART" id="SM00558">
    <property type="entry name" value="JmjC"/>
    <property type="match status" value="1"/>
</dbReference>
<proteinExistence type="predicted"/>
<dbReference type="Gene3D" id="2.60.120.650">
    <property type="entry name" value="Cupin"/>
    <property type="match status" value="1"/>
</dbReference>
<feature type="domain" description="JmjC" evidence="1">
    <location>
        <begin position="112"/>
        <end position="278"/>
    </location>
</feature>
<reference evidence="2" key="1">
    <citation type="journal article" date="2020" name="Nature">
        <title>Giant virus diversity and host interactions through global metagenomics.</title>
        <authorList>
            <person name="Schulz F."/>
            <person name="Roux S."/>
            <person name="Paez-Espino D."/>
            <person name="Jungbluth S."/>
            <person name="Walsh D.A."/>
            <person name="Denef V.J."/>
            <person name="McMahon K.D."/>
            <person name="Konstantinidis K.T."/>
            <person name="Eloe-Fadrosh E.A."/>
            <person name="Kyrpides N.C."/>
            <person name="Woyke T."/>
        </authorList>
    </citation>
    <scope>NUCLEOTIDE SEQUENCE</scope>
    <source>
        <strain evidence="2">GVMAG-M-3300020166-18</strain>
    </source>
</reference>
<sequence>MEIFLTTLVFCITLFVYIHIYHHKKTSNDLEIFDIDVPSKERLEELCELRQPLTMKYNNDDLIETFNNKSISNIYGAFDINIRNNEINDKGEKYIMLAFNTAEMLFNKDNNQNYNSENNQTFLSETTLIKHMQNNDLFLRPYMVSSCKYDMLMGTNNTRTPLRYDICNRHYLYVTEGSIKIKLTPPCNTKYLYRENDYEMLEFRSNINVWEPQEEYMKNFNKVKFLEFEVNEGTMVYIPPYWWYSIEYSPEKTNTVLSFKYTTYMNTIAITPELLIHYLQTMNVQFKTERILTNAQGAVPQGAPSVVAAGPQGAASVVAAGPQGAASVVAAGPQAVGPNDINSQINELRETLQ</sequence>
<protein>
    <recommendedName>
        <fullName evidence="1">JmjC domain-containing protein</fullName>
    </recommendedName>
</protein>
<evidence type="ECO:0000259" key="1">
    <source>
        <dbReference type="PROSITE" id="PS51184"/>
    </source>
</evidence>
<dbReference type="SUPFAM" id="SSF51197">
    <property type="entry name" value="Clavaminate synthase-like"/>
    <property type="match status" value="1"/>
</dbReference>
<dbReference type="InterPro" id="IPR003347">
    <property type="entry name" value="JmjC_dom"/>
</dbReference>
<evidence type="ECO:0000313" key="2">
    <source>
        <dbReference type="EMBL" id="QHS96619.1"/>
    </source>
</evidence>
<accession>A0A6C0BYI7</accession>
<dbReference type="InterPro" id="IPR041667">
    <property type="entry name" value="Cupin_8"/>
</dbReference>
<dbReference type="Pfam" id="PF13621">
    <property type="entry name" value="Cupin_8"/>
    <property type="match status" value="1"/>
</dbReference>
<dbReference type="PANTHER" id="PTHR12461:SF105">
    <property type="entry name" value="HYPOXIA-INDUCIBLE FACTOR 1-ALPHA INHIBITOR"/>
    <property type="match status" value="1"/>
</dbReference>
<name>A0A6C0BYI7_9ZZZZ</name>
<dbReference type="PROSITE" id="PS51184">
    <property type="entry name" value="JMJC"/>
    <property type="match status" value="1"/>
</dbReference>
<dbReference type="PANTHER" id="PTHR12461">
    <property type="entry name" value="HYPOXIA-INDUCIBLE FACTOR 1 ALPHA INHIBITOR-RELATED"/>
    <property type="match status" value="1"/>
</dbReference>
<organism evidence="2">
    <name type="scientific">viral metagenome</name>
    <dbReference type="NCBI Taxonomy" id="1070528"/>
    <lineage>
        <taxon>unclassified sequences</taxon>
        <taxon>metagenomes</taxon>
        <taxon>organismal metagenomes</taxon>
    </lineage>
</organism>
<dbReference type="AlphaFoldDB" id="A0A6C0BYI7"/>
<dbReference type="EMBL" id="MN739271">
    <property type="protein sequence ID" value="QHS96619.1"/>
    <property type="molecule type" value="Genomic_DNA"/>
</dbReference>